<dbReference type="InterPro" id="IPR036683">
    <property type="entry name" value="CO_DH_flav_C_dom_sf"/>
</dbReference>
<dbReference type="PANTHER" id="PTHR42659:SF2">
    <property type="entry name" value="XANTHINE DEHYDROGENASE SUBUNIT C-RELATED"/>
    <property type="match status" value="1"/>
</dbReference>
<dbReference type="AlphaFoldDB" id="A0AAU7JAK0"/>
<dbReference type="InterPro" id="IPR016167">
    <property type="entry name" value="FAD-bd_PCMH_sub1"/>
</dbReference>
<dbReference type="Gene3D" id="3.30.43.10">
    <property type="entry name" value="Uridine Diphospho-n-acetylenolpyruvylglucosamine Reductase, domain 2"/>
    <property type="match status" value="1"/>
</dbReference>
<gene>
    <name evidence="5" type="ORF">ABEG18_16865</name>
</gene>
<dbReference type="GO" id="GO:0071949">
    <property type="term" value="F:FAD binding"/>
    <property type="evidence" value="ECO:0007669"/>
    <property type="project" value="InterPro"/>
</dbReference>
<dbReference type="SUPFAM" id="SSF55447">
    <property type="entry name" value="CO dehydrogenase flavoprotein C-terminal domain-like"/>
    <property type="match status" value="1"/>
</dbReference>
<protein>
    <submittedName>
        <fullName evidence="5">Xanthine dehydrogenase family protein subunit M</fullName>
    </submittedName>
</protein>
<dbReference type="InterPro" id="IPR036318">
    <property type="entry name" value="FAD-bd_PCMH-like_sf"/>
</dbReference>
<evidence type="ECO:0000256" key="3">
    <source>
        <dbReference type="ARBA" id="ARBA00023002"/>
    </source>
</evidence>
<evidence type="ECO:0000256" key="2">
    <source>
        <dbReference type="ARBA" id="ARBA00022827"/>
    </source>
</evidence>
<dbReference type="Pfam" id="PF00941">
    <property type="entry name" value="FAD_binding_5"/>
    <property type="match status" value="1"/>
</dbReference>
<sequence length="295" mass="30682">MKAAAFDYARAESLPHALELLARHGDGARLLAGGQSLVPALNLRLLAPEILIDISHIGDLRGVQDHDGTLRIGALTRHADLLSSDLIAARHPLLCEAVRHVAHAAIRNRGTIGGNLAHADPASELPACMLALDATIVVEGAGGERRISAEAFFTGIYETALQPGEILTAVEIPAAPAGRTAGFMELARRNGDYALAGLACSAVLSDAGEMTQVRLAYFSVGDRPILAKSAAAVLEQGEPSLEAVARARAALSQDLDPPDDLQATGAMRLHLAGVLLHRVLAGMVPGLGSRQGRAA</sequence>
<accession>A0AAU7JAK0</accession>
<feature type="domain" description="FAD-binding PCMH-type" evidence="4">
    <location>
        <begin position="1"/>
        <end position="177"/>
    </location>
</feature>
<dbReference type="InterPro" id="IPR005107">
    <property type="entry name" value="CO_DH_flav_C"/>
</dbReference>
<evidence type="ECO:0000259" key="4">
    <source>
        <dbReference type="PROSITE" id="PS51387"/>
    </source>
</evidence>
<dbReference type="RefSeq" id="WP_406854213.1">
    <property type="nucleotide sequence ID" value="NZ_CP157484.1"/>
</dbReference>
<dbReference type="GO" id="GO:0016491">
    <property type="term" value="F:oxidoreductase activity"/>
    <property type="evidence" value="ECO:0007669"/>
    <property type="project" value="UniProtKB-KW"/>
</dbReference>
<dbReference type="PROSITE" id="PS51387">
    <property type="entry name" value="FAD_PCMH"/>
    <property type="match status" value="1"/>
</dbReference>
<dbReference type="InterPro" id="IPR016169">
    <property type="entry name" value="FAD-bd_PCMH_sub2"/>
</dbReference>
<organism evidence="5">
    <name type="scientific">Alsobacter sp. KACC 23698</name>
    <dbReference type="NCBI Taxonomy" id="3149229"/>
    <lineage>
        <taxon>Bacteria</taxon>
        <taxon>Pseudomonadati</taxon>
        <taxon>Pseudomonadota</taxon>
        <taxon>Alphaproteobacteria</taxon>
        <taxon>Hyphomicrobiales</taxon>
        <taxon>Alsobacteraceae</taxon>
        <taxon>Alsobacter</taxon>
    </lineage>
</organism>
<name>A0AAU7JAK0_9HYPH</name>
<dbReference type="Gene3D" id="3.30.390.50">
    <property type="entry name" value="CO dehydrogenase flavoprotein, C-terminal domain"/>
    <property type="match status" value="1"/>
</dbReference>
<dbReference type="Pfam" id="PF03450">
    <property type="entry name" value="CO_deh_flav_C"/>
    <property type="match status" value="1"/>
</dbReference>
<dbReference type="SUPFAM" id="SSF56176">
    <property type="entry name" value="FAD-binding/transporter-associated domain-like"/>
    <property type="match status" value="1"/>
</dbReference>
<keyword evidence="2" id="KW-0274">FAD</keyword>
<evidence type="ECO:0000313" key="5">
    <source>
        <dbReference type="EMBL" id="XBO37393.1"/>
    </source>
</evidence>
<keyword evidence="3" id="KW-0560">Oxidoreductase</keyword>
<dbReference type="EMBL" id="CP157484">
    <property type="protein sequence ID" value="XBO37393.1"/>
    <property type="molecule type" value="Genomic_DNA"/>
</dbReference>
<dbReference type="InterPro" id="IPR016166">
    <property type="entry name" value="FAD-bd_PCMH"/>
</dbReference>
<proteinExistence type="predicted"/>
<reference evidence="5" key="1">
    <citation type="submission" date="2024-05" db="EMBL/GenBank/DDBJ databases">
        <authorList>
            <person name="Kim S."/>
            <person name="Heo J."/>
            <person name="Choi H."/>
            <person name="Choi Y."/>
            <person name="Kwon S.-W."/>
            <person name="Kim Y."/>
        </authorList>
    </citation>
    <scope>NUCLEOTIDE SEQUENCE</scope>
    <source>
        <strain evidence="5">KACC 23698</strain>
    </source>
</reference>
<dbReference type="InterPro" id="IPR002346">
    <property type="entry name" value="Mopterin_DH_FAD-bd"/>
</dbReference>
<dbReference type="PANTHER" id="PTHR42659">
    <property type="entry name" value="XANTHINE DEHYDROGENASE SUBUNIT C-RELATED"/>
    <property type="match status" value="1"/>
</dbReference>
<evidence type="ECO:0000256" key="1">
    <source>
        <dbReference type="ARBA" id="ARBA00022630"/>
    </source>
</evidence>
<dbReference type="InterPro" id="IPR051312">
    <property type="entry name" value="Diverse_Substr_Oxidored"/>
</dbReference>
<dbReference type="SMART" id="SM01092">
    <property type="entry name" value="CO_deh_flav_C"/>
    <property type="match status" value="1"/>
</dbReference>
<dbReference type="Gene3D" id="3.30.465.10">
    <property type="match status" value="1"/>
</dbReference>
<keyword evidence="1" id="KW-0285">Flavoprotein</keyword>
<dbReference type="FunFam" id="3.30.465.10:FF:000017">
    <property type="entry name" value="Xanthine dehydrogenase, FAD binding subunit"/>
    <property type="match status" value="1"/>
</dbReference>